<organism evidence="2 3">
    <name type="scientific">Capillimicrobium parvum</name>
    <dbReference type="NCBI Taxonomy" id="2884022"/>
    <lineage>
        <taxon>Bacteria</taxon>
        <taxon>Bacillati</taxon>
        <taxon>Actinomycetota</taxon>
        <taxon>Thermoleophilia</taxon>
        <taxon>Solirubrobacterales</taxon>
        <taxon>Capillimicrobiaceae</taxon>
        <taxon>Capillimicrobium</taxon>
    </lineage>
</organism>
<dbReference type="SUPFAM" id="SSF54913">
    <property type="entry name" value="GlnB-like"/>
    <property type="match status" value="3"/>
</dbReference>
<comment type="similarity">
    <text evidence="1">Belongs to the UPF0166 family.</text>
</comment>
<dbReference type="InterPro" id="IPR003793">
    <property type="entry name" value="UPF0166"/>
</dbReference>
<protein>
    <recommendedName>
        <fullName evidence="4">DUF190 domain-containing protein</fullName>
    </recommendedName>
</protein>
<gene>
    <name evidence="2" type="ORF">DSM104329_00156</name>
</gene>
<sequence length="354" mass="37963">MSLDALKLTTYFGERDRAGDRFLADALVDVYARHAVQASAVFRGVEGFGVKHHLQTARLLTLSEDLPMVSVAVDARRRIEALLPEVQRVSGDGLVTLERARLVTGRPPAPGERDGAAKLTVFVGRHERVGGRPAPEAVVALLHRHGVAGATALLGVDGTAHGVRRRARFAGRNAGVPVMVLSVGDAERIAAVLPELLAVLARPLATLERVTVCKRDGRRLAGPPALAETDAAGLGLWQKLMVFAGEQARDGGAPLYSELVRRLREAGASGATSLRGFWGYHGDHEPHGDRFWALRRRVPVVTVLVDRPERMRRWWPIVDELTAGTGLVTSEVVPAVRASGPGIGRGGLRLALDG</sequence>
<proteinExistence type="inferred from homology"/>
<dbReference type="PANTHER" id="PTHR35983">
    <property type="entry name" value="UPF0166 PROTEIN TM_0021"/>
    <property type="match status" value="1"/>
</dbReference>
<accession>A0A9E6XS51</accession>
<dbReference type="Gene3D" id="3.30.70.120">
    <property type="match status" value="3"/>
</dbReference>
<name>A0A9E6XS51_9ACTN</name>
<dbReference type="Pfam" id="PF02641">
    <property type="entry name" value="DUF190"/>
    <property type="match status" value="3"/>
</dbReference>
<evidence type="ECO:0000313" key="2">
    <source>
        <dbReference type="EMBL" id="UGS33791.1"/>
    </source>
</evidence>
<keyword evidence="3" id="KW-1185">Reference proteome</keyword>
<evidence type="ECO:0000256" key="1">
    <source>
        <dbReference type="ARBA" id="ARBA00010554"/>
    </source>
</evidence>
<dbReference type="InterPro" id="IPR011322">
    <property type="entry name" value="N-reg_PII-like_a/b"/>
</dbReference>
<dbReference type="PANTHER" id="PTHR35983:SF1">
    <property type="entry name" value="UPF0166 PROTEIN TM_0021"/>
    <property type="match status" value="1"/>
</dbReference>
<reference evidence="2" key="1">
    <citation type="journal article" date="2022" name="Int. J. Syst. Evol. Microbiol.">
        <title>Pseudomonas aegrilactucae sp. nov. and Pseudomonas morbosilactucae sp. nov., pathogens causing bacterial rot of lettuce in Japan.</title>
        <authorList>
            <person name="Sawada H."/>
            <person name="Fujikawa T."/>
            <person name="Satou M."/>
        </authorList>
    </citation>
    <scope>NUCLEOTIDE SEQUENCE</scope>
    <source>
        <strain evidence="2">0166_1</strain>
    </source>
</reference>
<dbReference type="InterPro" id="IPR015867">
    <property type="entry name" value="N-reg_PII/ATP_PRibTrfase_C"/>
</dbReference>
<evidence type="ECO:0000313" key="3">
    <source>
        <dbReference type="Proteomes" id="UP001162834"/>
    </source>
</evidence>
<dbReference type="EMBL" id="CP087164">
    <property type="protein sequence ID" value="UGS33791.1"/>
    <property type="molecule type" value="Genomic_DNA"/>
</dbReference>
<dbReference type="Proteomes" id="UP001162834">
    <property type="component" value="Chromosome"/>
</dbReference>
<dbReference type="AlphaFoldDB" id="A0A9E6XS51"/>
<dbReference type="KEGG" id="sbae:DSM104329_00156"/>
<evidence type="ECO:0008006" key="4">
    <source>
        <dbReference type="Google" id="ProtNLM"/>
    </source>
</evidence>
<dbReference type="RefSeq" id="WP_259313484.1">
    <property type="nucleotide sequence ID" value="NZ_CP087164.1"/>
</dbReference>